<dbReference type="AlphaFoldDB" id="A0AAD4E9K2"/>
<dbReference type="GeneID" id="64661039"/>
<gene>
    <name evidence="3" type="ORF">F5891DRAFT_1186809</name>
</gene>
<comment type="caution">
    <text evidence="3">The sequence shown here is derived from an EMBL/GenBank/DDBJ whole genome shotgun (WGS) entry which is preliminary data.</text>
</comment>
<evidence type="ECO:0000313" key="4">
    <source>
        <dbReference type="Proteomes" id="UP001195769"/>
    </source>
</evidence>
<feature type="compositionally biased region" description="Basic residues" evidence="1">
    <location>
        <begin position="169"/>
        <end position="178"/>
    </location>
</feature>
<name>A0AAD4E9K2_9AGAM</name>
<protein>
    <recommendedName>
        <fullName evidence="5">Transmembrane protein</fullName>
    </recommendedName>
</protein>
<evidence type="ECO:0008006" key="5">
    <source>
        <dbReference type="Google" id="ProtNLM"/>
    </source>
</evidence>
<keyword evidence="2" id="KW-0812">Transmembrane</keyword>
<reference evidence="3" key="1">
    <citation type="journal article" date="2020" name="New Phytol.">
        <title>Comparative genomics reveals dynamic genome evolution in host specialist ectomycorrhizal fungi.</title>
        <authorList>
            <person name="Lofgren L.A."/>
            <person name="Nguyen N.H."/>
            <person name="Vilgalys R."/>
            <person name="Ruytinx J."/>
            <person name="Liao H.L."/>
            <person name="Branco S."/>
            <person name="Kuo A."/>
            <person name="LaButti K."/>
            <person name="Lipzen A."/>
            <person name="Andreopoulos W."/>
            <person name="Pangilinan J."/>
            <person name="Riley R."/>
            <person name="Hundley H."/>
            <person name="Na H."/>
            <person name="Barry K."/>
            <person name="Grigoriev I.V."/>
            <person name="Stajich J.E."/>
            <person name="Kennedy P.G."/>
        </authorList>
    </citation>
    <scope>NUCLEOTIDE SEQUENCE</scope>
    <source>
        <strain evidence="3">FC203</strain>
    </source>
</reference>
<evidence type="ECO:0000256" key="1">
    <source>
        <dbReference type="SAM" id="MobiDB-lite"/>
    </source>
</evidence>
<feature type="transmembrane region" description="Helical" evidence="2">
    <location>
        <begin position="43"/>
        <end position="65"/>
    </location>
</feature>
<feature type="region of interest" description="Disordered" evidence="1">
    <location>
        <begin position="148"/>
        <end position="178"/>
    </location>
</feature>
<organism evidence="3 4">
    <name type="scientific">Suillus fuscotomentosus</name>
    <dbReference type="NCBI Taxonomy" id="1912939"/>
    <lineage>
        <taxon>Eukaryota</taxon>
        <taxon>Fungi</taxon>
        <taxon>Dikarya</taxon>
        <taxon>Basidiomycota</taxon>
        <taxon>Agaricomycotina</taxon>
        <taxon>Agaricomycetes</taxon>
        <taxon>Agaricomycetidae</taxon>
        <taxon>Boletales</taxon>
        <taxon>Suillineae</taxon>
        <taxon>Suillaceae</taxon>
        <taxon>Suillus</taxon>
    </lineage>
</organism>
<proteinExistence type="predicted"/>
<keyword evidence="2" id="KW-1133">Transmembrane helix</keyword>
<sequence length="178" mass="19456">MSATSVIRTHSAQTNVWASFTIFQGHYGTFSCDLARIRKDSGIVTMFFVYATFCTMCNALCTWLYKIPLVKCSHTHTPPLPPGYGIIPPNSYSAPFLPSQPYSVLSRVPYEPEQSDGEDDNMIARQVLSQPFTQPAPACKVAGSRCPNAVPSQAKGKRKALATTEPPTKKRLGRGGRA</sequence>
<accession>A0AAD4E9K2</accession>
<dbReference type="EMBL" id="JABBWK010000018">
    <property type="protein sequence ID" value="KAG1902230.1"/>
    <property type="molecule type" value="Genomic_DNA"/>
</dbReference>
<keyword evidence="2" id="KW-0472">Membrane</keyword>
<evidence type="ECO:0000313" key="3">
    <source>
        <dbReference type="EMBL" id="KAG1902230.1"/>
    </source>
</evidence>
<keyword evidence="4" id="KW-1185">Reference proteome</keyword>
<evidence type="ECO:0000256" key="2">
    <source>
        <dbReference type="SAM" id="Phobius"/>
    </source>
</evidence>
<dbReference type="RefSeq" id="XP_041227805.1">
    <property type="nucleotide sequence ID" value="XM_041366741.1"/>
</dbReference>
<dbReference type="Proteomes" id="UP001195769">
    <property type="component" value="Unassembled WGS sequence"/>
</dbReference>